<reference evidence="1" key="2">
    <citation type="submission" date="2020-11" db="EMBL/GenBank/DDBJ databases">
        <authorList>
            <person name="McCartney M.A."/>
            <person name="Auch B."/>
            <person name="Kono T."/>
            <person name="Mallez S."/>
            <person name="Becker A."/>
            <person name="Gohl D.M."/>
            <person name="Silverstein K.A.T."/>
            <person name="Koren S."/>
            <person name="Bechman K.B."/>
            <person name="Herman A."/>
            <person name="Abrahante J.E."/>
            <person name="Garbe J."/>
        </authorList>
    </citation>
    <scope>NUCLEOTIDE SEQUENCE</scope>
    <source>
        <strain evidence="1">Duluth1</strain>
        <tissue evidence="1">Whole animal</tissue>
    </source>
</reference>
<sequence>MHQLFIFREIIYGPDVDNDCFDDKLDDDFNEVLSSVNVEEYESTQFQIPGDIDFERMKESLWEQKEITQVHKEISEIVQNLNQVKLVAFVKQVMMNITVCVCLE</sequence>
<dbReference type="EMBL" id="JAIWYP010000009">
    <property type="protein sequence ID" value="KAH3770785.1"/>
    <property type="molecule type" value="Genomic_DNA"/>
</dbReference>
<gene>
    <name evidence="1" type="ORF">DPMN_172078</name>
</gene>
<proteinExistence type="predicted"/>
<reference evidence="1" key="1">
    <citation type="journal article" date="2019" name="bioRxiv">
        <title>The Genome of the Zebra Mussel, Dreissena polymorpha: A Resource for Invasive Species Research.</title>
        <authorList>
            <person name="McCartney M.A."/>
            <person name="Auch B."/>
            <person name="Kono T."/>
            <person name="Mallez S."/>
            <person name="Zhang Y."/>
            <person name="Obille A."/>
            <person name="Becker A."/>
            <person name="Abrahante J.E."/>
            <person name="Garbe J."/>
            <person name="Badalamenti J.P."/>
            <person name="Herman A."/>
            <person name="Mangelson H."/>
            <person name="Liachko I."/>
            <person name="Sullivan S."/>
            <person name="Sone E.D."/>
            <person name="Koren S."/>
            <person name="Silverstein K.A.T."/>
            <person name="Beckman K.B."/>
            <person name="Gohl D.M."/>
        </authorList>
    </citation>
    <scope>NUCLEOTIDE SEQUENCE</scope>
    <source>
        <strain evidence="1">Duluth1</strain>
        <tissue evidence="1">Whole animal</tissue>
    </source>
</reference>
<organism evidence="1 2">
    <name type="scientific">Dreissena polymorpha</name>
    <name type="common">Zebra mussel</name>
    <name type="synonym">Mytilus polymorpha</name>
    <dbReference type="NCBI Taxonomy" id="45954"/>
    <lineage>
        <taxon>Eukaryota</taxon>
        <taxon>Metazoa</taxon>
        <taxon>Spiralia</taxon>
        <taxon>Lophotrochozoa</taxon>
        <taxon>Mollusca</taxon>
        <taxon>Bivalvia</taxon>
        <taxon>Autobranchia</taxon>
        <taxon>Heteroconchia</taxon>
        <taxon>Euheterodonta</taxon>
        <taxon>Imparidentia</taxon>
        <taxon>Neoheterodontei</taxon>
        <taxon>Myida</taxon>
        <taxon>Dreissenoidea</taxon>
        <taxon>Dreissenidae</taxon>
        <taxon>Dreissena</taxon>
    </lineage>
</organism>
<evidence type="ECO:0000313" key="1">
    <source>
        <dbReference type="EMBL" id="KAH3770785.1"/>
    </source>
</evidence>
<keyword evidence="2" id="KW-1185">Reference proteome</keyword>
<dbReference type="AlphaFoldDB" id="A0A9D4E1M6"/>
<name>A0A9D4E1M6_DREPO</name>
<accession>A0A9D4E1M6</accession>
<evidence type="ECO:0000313" key="2">
    <source>
        <dbReference type="Proteomes" id="UP000828390"/>
    </source>
</evidence>
<comment type="caution">
    <text evidence="1">The sequence shown here is derived from an EMBL/GenBank/DDBJ whole genome shotgun (WGS) entry which is preliminary data.</text>
</comment>
<protein>
    <submittedName>
        <fullName evidence="1">Uncharacterized protein</fullName>
    </submittedName>
</protein>
<dbReference type="Proteomes" id="UP000828390">
    <property type="component" value="Unassembled WGS sequence"/>
</dbReference>